<keyword evidence="1" id="KW-1133">Transmembrane helix</keyword>
<gene>
    <name evidence="2" type="ORF">GCM10010361_77760</name>
</gene>
<sequence length="97" mass="10646">MRHRRGTTTTALVGRGLLAAGALLALAALAPLVGVVELYQMVRRRRIRAQLKRARIDQALREAHVVATALGIVSDAYALYGDLYDTPRQDRPDHVST</sequence>
<keyword evidence="3" id="KW-1185">Reference proteome</keyword>
<dbReference type="RefSeq" id="WP_346100399.1">
    <property type="nucleotide sequence ID" value="NZ_BAAABY010000070.1"/>
</dbReference>
<name>A0ABN1BLP8_9ACTN</name>
<feature type="transmembrane region" description="Helical" evidence="1">
    <location>
        <begin position="12"/>
        <end position="39"/>
    </location>
</feature>
<accession>A0ABN1BLP8</accession>
<evidence type="ECO:0000313" key="3">
    <source>
        <dbReference type="Proteomes" id="UP001500909"/>
    </source>
</evidence>
<evidence type="ECO:0000313" key="2">
    <source>
        <dbReference type="EMBL" id="GAA0500742.1"/>
    </source>
</evidence>
<organism evidence="2 3">
    <name type="scientific">Streptomyces olivaceiscleroticus</name>
    <dbReference type="NCBI Taxonomy" id="68245"/>
    <lineage>
        <taxon>Bacteria</taxon>
        <taxon>Bacillati</taxon>
        <taxon>Actinomycetota</taxon>
        <taxon>Actinomycetes</taxon>
        <taxon>Kitasatosporales</taxon>
        <taxon>Streptomycetaceae</taxon>
        <taxon>Streptomyces</taxon>
    </lineage>
</organism>
<evidence type="ECO:0008006" key="4">
    <source>
        <dbReference type="Google" id="ProtNLM"/>
    </source>
</evidence>
<evidence type="ECO:0000256" key="1">
    <source>
        <dbReference type="SAM" id="Phobius"/>
    </source>
</evidence>
<reference evidence="2 3" key="1">
    <citation type="journal article" date="2019" name="Int. J. Syst. Evol. Microbiol.">
        <title>The Global Catalogue of Microorganisms (GCM) 10K type strain sequencing project: providing services to taxonomists for standard genome sequencing and annotation.</title>
        <authorList>
            <consortium name="The Broad Institute Genomics Platform"/>
            <consortium name="The Broad Institute Genome Sequencing Center for Infectious Disease"/>
            <person name="Wu L."/>
            <person name="Ma J."/>
        </authorList>
    </citation>
    <scope>NUCLEOTIDE SEQUENCE [LARGE SCALE GENOMIC DNA]</scope>
    <source>
        <strain evidence="2 3">JCM 4805</strain>
    </source>
</reference>
<keyword evidence="1" id="KW-0812">Transmembrane</keyword>
<proteinExistence type="predicted"/>
<dbReference type="EMBL" id="BAAABY010000070">
    <property type="protein sequence ID" value="GAA0500742.1"/>
    <property type="molecule type" value="Genomic_DNA"/>
</dbReference>
<dbReference type="Proteomes" id="UP001500909">
    <property type="component" value="Unassembled WGS sequence"/>
</dbReference>
<keyword evidence="1" id="KW-0472">Membrane</keyword>
<comment type="caution">
    <text evidence="2">The sequence shown here is derived from an EMBL/GenBank/DDBJ whole genome shotgun (WGS) entry which is preliminary data.</text>
</comment>
<protein>
    <recommendedName>
        <fullName evidence="4">Histidine kinase</fullName>
    </recommendedName>
</protein>